<accession>A0A5B7K615</accession>
<dbReference type="EMBL" id="VSRR010129519">
    <property type="protein sequence ID" value="MPD02004.1"/>
    <property type="molecule type" value="Genomic_DNA"/>
</dbReference>
<protein>
    <submittedName>
        <fullName evidence="1">Uncharacterized protein</fullName>
    </submittedName>
</protein>
<keyword evidence="2" id="KW-1185">Reference proteome</keyword>
<name>A0A5B7K615_PORTR</name>
<organism evidence="1 2">
    <name type="scientific">Portunus trituberculatus</name>
    <name type="common">Swimming crab</name>
    <name type="synonym">Neptunus trituberculatus</name>
    <dbReference type="NCBI Taxonomy" id="210409"/>
    <lineage>
        <taxon>Eukaryota</taxon>
        <taxon>Metazoa</taxon>
        <taxon>Ecdysozoa</taxon>
        <taxon>Arthropoda</taxon>
        <taxon>Crustacea</taxon>
        <taxon>Multicrustacea</taxon>
        <taxon>Malacostraca</taxon>
        <taxon>Eumalacostraca</taxon>
        <taxon>Eucarida</taxon>
        <taxon>Decapoda</taxon>
        <taxon>Pleocyemata</taxon>
        <taxon>Brachyura</taxon>
        <taxon>Eubrachyura</taxon>
        <taxon>Portunoidea</taxon>
        <taxon>Portunidae</taxon>
        <taxon>Portuninae</taxon>
        <taxon>Portunus</taxon>
    </lineage>
</organism>
<comment type="caution">
    <text evidence="1">The sequence shown here is derived from an EMBL/GenBank/DDBJ whole genome shotgun (WGS) entry which is preliminary data.</text>
</comment>
<proteinExistence type="predicted"/>
<dbReference type="AlphaFoldDB" id="A0A5B7K615"/>
<sequence length="57" mass="6223">MEEDRCGTGVGQVRDRCGTGVGQVRDRCGTGLEQARCEGKPVPVTCWVEVKDKNVKE</sequence>
<evidence type="ECO:0000313" key="1">
    <source>
        <dbReference type="EMBL" id="MPD02004.1"/>
    </source>
</evidence>
<gene>
    <name evidence="1" type="ORF">E2C01_097558</name>
</gene>
<evidence type="ECO:0000313" key="2">
    <source>
        <dbReference type="Proteomes" id="UP000324222"/>
    </source>
</evidence>
<reference evidence="1 2" key="1">
    <citation type="submission" date="2019-05" db="EMBL/GenBank/DDBJ databases">
        <title>Another draft genome of Portunus trituberculatus and its Hox gene families provides insights of decapod evolution.</title>
        <authorList>
            <person name="Jeong J.-H."/>
            <person name="Song I."/>
            <person name="Kim S."/>
            <person name="Choi T."/>
            <person name="Kim D."/>
            <person name="Ryu S."/>
            <person name="Kim W."/>
        </authorList>
    </citation>
    <scope>NUCLEOTIDE SEQUENCE [LARGE SCALE GENOMIC DNA]</scope>
    <source>
        <tissue evidence="1">Muscle</tissue>
    </source>
</reference>
<dbReference type="Proteomes" id="UP000324222">
    <property type="component" value="Unassembled WGS sequence"/>
</dbReference>